<dbReference type="Gene3D" id="3.30.420.10">
    <property type="entry name" value="Ribonuclease H-like superfamily/Ribonuclease H"/>
    <property type="match status" value="1"/>
</dbReference>
<dbReference type="GO" id="GO:0003676">
    <property type="term" value="F:nucleic acid binding"/>
    <property type="evidence" value="ECO:0007669"/>
    <property type="project" value="InterPro"/>
</dbReference>
<sequence length="149" mass="16838">MHAIWDMFEPTDFKSILWEKLSAYIEKHIQPQVVQMAIDKDHRVVFSPPYHSDLQPIELVWANVKGHVGRRYTDGTGRADVKERLEEAFEVLKASTIQGCIKAADVGRRYTDGTGLADVKERLEEAFEVLKASTIQGSIKAAEGKLQKL</sequence>
<dbReference type="VEuPathDB" id="FungiDB:H257_18971"/>
<accession>A0A6A4ZFE6</accession>
<evidence type="ECO:0000313" key="2">
    <source>
        <dbReference type="Proteomes" id="UP000469452"/>
    </source>
</evidence>
<proteinExistence type="predicted"/>
<name>A0A6A4ZFE6_APHAT</name>
<evidence type="ECO:0000313" key="1">
    <source>
        <dbReference type="EMBL" id="KAF0710418.1"/>
    </source>
</evidence>
<dbReference type="PANTHER" id="PTHR33939">
    <property type="entry name" value="PROTEIN CBG22215"/>
    <property type="match status" value="1"/>
</dbReference>
<dbReference type="AlphaFoldDB" id="A0A6A4ZFE6"/>
<protein>
    <recommendedName>
        <fullName evidence="3">Tc1-like transposase DDE domain-containing protein</fullName>
    </recommendedName>
</protein>
<evidence type="ECO:0008006" key="3">
    <source>
        <dbReference type="Google" id="ProtNLM"/>
    </source>
</evidence>
<dbReference type="InterPro" id="IPR036397">
    <property type="entry name" value="RNaseH_sf"/>
</dbReference>
<dbReference type="PANTHER" id="PTHR33939:SF1">
    <property type="entry name" value="DUF4371 DOMAIN-CONTAINING PROTEIN"/>
    <property type="match status" value="1"/>
</dbReference>
<dbReference type="EMBL" id="VJMI01018531">
    <property type="protein sequence ID" value="KAF0710418.1"/>
    <property type="molecule type" value="Genomic_DNA"/>
</dbReference>
<reference evidence="1 2" key="1">
    <citation type="submission" date="2019-06" db="EMBL/GenBank/DDBJ databases">
        <title>Genomics analysis of Aphanomyces spp. identifies a new class of oomycete effector associated with host adaptation.</title>
        <authorList>
            <person name="Gaulin E."/>
        </authorList>
    </citation>
    <scope>NUCLEOTIDE SEQUENCE [LARGE SCALE GENOMIC DNA]</scope>
    <source>
        <strain evidence="1 2">E</strain>
    </source>
</reference>
<organism evidence="1 2">
    <name type="scientific">Aphanomyces astaci</name>
    <name type="common">Crayfish plague agent</name>
    <dbReference type="NCBI Taxonomy" id="112090"/>
    <lineage>
        <taxon>Eukaryota</taxon>
        <taxon>Sar</taxon>
        <taxon>Stramenopiles</taxon>
        <taxon>Oomycota</taxon>
        <taxon>Saprolegniomycetes</taxon>
        <taxon>Saprolegniales</taxon>
        <taxon>Verrucalvaceae</taxon>
        <taxon>Aphanomyces</taxon>
    </lineage>
</organism>
<comment type="caution">
    <text evidence="1">The sequence shown here is derived from an EMBL/GenBank/DDBJ whole genome shotgun (WGS) entry which is preliminary data.</text>
</comment>
<gene>
    <name evidence="1" type="ORF">AaE_012530</name>
</gene>
<dbReference type="Proteomes" id="UP000469452">
    <property type="component" value="Unassembled WGS sequence"/>
</dbReference>